<protein>
    <submittedName>
        <fullName evidence="1">Uncharacterized protein</fullName>
    </submittedName>
</protein>
<evidence type="ECO:0000313" key="2">
    <source>
        <dbReference type="Proteomes" id="UP000298663"/>
    </source>
</evidence>
<dbReference type="EMBL" id="AZBU02000006">
    <property type="protein sequence ID" value="TKR72106.1"/>
    <property type="molecule type" value="Genomic_DNA"/>
</dbReference>
<reference evidence="1 2" key="2">
    <citation type="journal article" date="2019" name="G3 (Bethesda)">
        <title>Hybrid Assembly of the Genome of the Entomopathogenic Nematode Steinernema carpocapsae Identifies the X-Chromosome.</title>
        <authorList>
            <person name="Serra L."/>
            <person name="Macchietto M."/>
            <person name="Macias-Munoz A."/>
            <person name="McGill C.J."/>
            <person name="Rodriguez I.M."/>
            <person name="Rodriguez B."/>
            <person name="Murad R."/>
            <person name="Mortazavi A."/>
        </authorList>
    </citation>
    <scope>NUCLEOTIDE SEQUENCE [LARGE SCALE GENOMIC DNA]</scope>
    <source>
        <strain evidence="1 2">ALL</strain>
    </source>
</reference>
<sequence>MNIPTLAELDSASSRAFRRRSDRRPAARVKREMPSRILVLLLLLGSVSASVKYNQRLFVQVRAISFVDPTKHGFRVILDDDFLKNHLAPTLLPTLYVSAIPLKASDSTVSRVIYPDTVNEEKQVALSDLRERSWYFVCIEWENFNRHNETTGADCRVFRTLDRFGKSADSVVSDLEVTDITSQLMTFRLRAHADFPVRVTASLQGGQAPLPASQTFVFKESSDLDVIFPFLRQDTDYGRLCLMEEPLVNGYTAMGRLVSGLRIQKCYFNDLKTKDYDIHTVVEASAFKSANSATFAAIPLLALIAFAVAGR</sequence>
<gene>
    <name evidence="1" type="ORF">L596_019616</name>
</gene>
<comment type="caution">
    <text evidence="1">The sequence shown here is derived from an EMBL/GenBank/DDBJ whole genome shotgun (WGS) entry which is preliminary data.</text>
</comment>
<evidence type="ECO:0000313" key="1">
    <source>
        <dbReference type="EMBL" id="TKR72106.1"/>
    </source>
</evidence>
<proteinExistence type="predicted"/>
<reference evidence="1 2" key="1">
    <citation type="journal article" date="2015" name="Genome Biol.">
        <title>Comparative genomics of Steinernema reveals deeply conserved gene regulatory networks.</title>
        <authorList>
            <person name="Dillman A.R."/>
            <person name="Macchietto M."/>
            <person name="Porter C.F."/>
            <person name="Rogers A."/>
            <person name="Williams B."/>
            <person name="Antoshechkin I."/>
            <person name="Lee M.M."/>
            <person name="Goodwin Z."/>
            <person name="Lu X."/>
            <person name="Lewis E.E."/>
            <person name="Goodrich-Blair H."/>
            <person name="Stock S.P."/>
            <person name="Adams B.J."/>
            <person name="Sternberg P.W."/>
            <person name="Mortazavi A."/>
        </authorList>
    </citation>
    <scope>NUCLEOTIDE SEQUENCE [LARGE SCALE GENOMIC DNA]</scope>
    <source>
        <strain evidence="1 2">ALL</strain>
    </source>
</reference>
<dbReference type="Proteomes" id="UP000298663">
    <property type="component" value="Unassembled WGS sequence"/>
</dbReference>
<name>A0A4U5MR20_STECR</name>
<keyword evidence="2" id="KW-1185">Reference proteome</keyword>
<accession>A0A4U5MR20</accession>
<dbReference type="AlphaFoldDB" id="A0A4U5MR20"/>
<dbReference type="OrthoDB" id="5827321at2759"/>
<organism evidence="1 2">
    <name type="scientific">Steinernema carpocapsae</name>
    <name type="common">Entomopathogenic nematode</name>
    <dbReference type="NCBI Taxonomy" id="34508"/>
    <lineage>
        <taxon>Eukaryota</taxon>
        <taxon>Metazoa</taxon>
        <taxon>Ecdysozoa</taxon>
        <taxon>Nematoda</taxon>
        <taxon>Chromadorea</taxon>
        <taxon>Rhabditida</taxon>
        <taxon>Tylenchina</taxon>
        <taxon>Panagrolaimomorpha</taxon>
        <taxon>Strongyloidoidea</taxon>
        <taxon>Steinernematidae</taxon>
        <taxon>Steinernema</taxon>
    </lineage>
</organism>